<dbReference type="SMART" id="SM00054">
    <property type="entry name" value="EFh"/>
    <property type="match status" value="4"/>
</dbReference>
<dbReference type="Gene3D" id="1.10.510.10">
    <property type="entry name" value="Transferase(Phosphotransferase) domain 1"/>
    <property type="match status" value="1"/>
</dbReference>
<dbReference type="PROSITE" id="PS50011">
    <property type="entry name" value="PROTEIN_KINASE_DOM"/>
    <property type="match status" value="1"/>
</dbReference>
<dbReference type="FunFam" id="1.10.238.10:FF:000003">
    <property type="entry name" value="Calmodulin A"/>
    <property type="match status" value="1"/>
</dbReference>
<accession>A0A813B0H7</accession>
<feature type="compositionally biased region" description="Basic and acidic residues" evidence="16">
    <location>
        <begin position="1206"/>
        <end position="1221"/>
    </location>
</feature>
<feature type="region of interest" description="Disordered" evidence="16">
    <location>
        <begin position="1192"/>
        <end position="1236"/>
    </location>
</feature>
<evidence type="ECO:0000313" key="21">
    <source>
        <dbReference type="Proteomes" id="UP000601435"/>
    </source>
</evidence>
<evidence type="ECO:0000256" key="1">
    <source>
        <dbReference type="ARBA" id="ARBA00001946"/>
    </source>
</evidence>
<evidence type="ECO:0000256" key="6">
    <source>
        <dbReference type="ARBA" id="ARBA00022723"/>
    </source>
</evidence>
<evidence type="ECO:0000256" key="8">
    <source>
        <dbReference type="ARBA" id="ARBA00022741"/>
    </source>
</evidence>
<comment type="similarity">
    <text evidence="12">Belongs to the protein kinase superfamily. Ser/Thr protein kinase family. CDPK subfamily.</text>
</comment>
<keyword evidence="17" id="KW-0732">Signal</keyword>
<evidence type="ECO:0000256" key="5">
    <source>
        <dbReference type="ARBA" id="ARBA00022679"/>
    </source>
</evidence>
<dbReference type="InterPro" id="IPR017441">
    <property type="entry name" value="Protein_kinase_ATP_BS"/>
</dbReference>
<keyword evidence="21" id="KW-1185">Reference proteome</keyword>
<sequence length="1250" mass="137087">MRIAGCLLLALVTLAAGQNLGQLNILVDFLNYTAFTPQDMKTLPSTLGESITSSLGLRDDAISNAAGRVGVVDLNPGTMRNEWMPSQWPLVKPGGRLPKPAPSAPARSEVSVTVFDFMPTTGSIRMDFGTATSSLQSHSKVVKAVRQALAQQTQVPLEAVRVTLSPGSTLVHVQILTPNMQMASRVATLSAKAGGRSLLNNINSHLTEAQLQQVNPAVGGASFRLKVISLKDADDAQDMPRRVRSDSDDSKKASRVERPRGRPEETKLIMNSKIEAIYASMRAAGKMIMHESPASTKPSTDDTRGSQPVPVLCVCCSDPKRLSLAGSYRAVGQLYGRPSFRKERGQHCIHYWKEPDDPELCGWWFSDKDGLLMAFHKDTGTRPPKTGWSIPTLSLRKATLVHGQLHLPTPSMAFIAESTLGGSLFESEIRKRVEDALGANSDAITGQISIGAASVYEASVTTPAPLQSSLPGKGQQLLWYIGLGMLVLVAVGIVLCCVRSLCMSMSTPKNVMDYDSGFLQVNSYDDDVPIYEDPMKLPRFVAKDTNPSPEPEKPNRCYRFAQFILSTIPDTMSDVLRIVLLRRMDERHKLSQRGDGSKWVAKRSIDSFTASSSPSVSLRFCIGPFTSIQSVHGSPLWQLMFAQIEPANITLLAMACSGLMGGACHHCCEKPEAANPAQIPHQPVQQERRNSHQAANDFADGDPSAYSGAQLQKRANLQVKDGGFALGNFAATNTGRIEDFYELEKHKLGEGGFGSVRRGRDKRTGRVCAIKSIRKKGVEEPQKLKEEIDIMRLLDHPNIVRFQESFEDHRLLQLVLELCEGGELIDRVTAQGSITERQAAGCVRDMLRAINYLHMNNIMHRDLKPENFLLATKEEIGKSSLKLIDFGLAKRFKPGEPARTKAGTPNYVAPEVLSGRYDEKVDTWSVGVIAFLLLSGKHPFTGKTVEQVLQKVKNASFITDGKHWKGVSADGKGFVQACLQKVPMARPSAGSCLKHRWIERLAEKDMDGPVIGLQIEGLAAFGRMHKLKKAVVTVIAAQMSEERIDELRRMFMTMDRNGDGTLTVVEVKDALDKAGIAMPGNMEQLLGEADTDGSGVIDYTEFLAATLDKKVYVQEDIVWTAFKKFDLDNNGSIDMKELAQVIGDEQVVEAMNLKDSGDVGSLVHIFEQVDKNGDGKIDFDEFFQMIRGVENSCQSPSGSSAPSIKLGRDSPTHKQKEEQRLKMSSLLEDFDEDDGGKVQKKASLSAKILY</sequence>
<dbReference type="InterPro" id="IPR000719">
    <property type="entry name" value="Prot_kinase_dom"/>
</dbReference>
<dbReference type="InterPro" id="IPR011992">
    <property type="entry name" value="EF-hand-dom_pair"/>
</dbReference>
<keyword evidence="6" id="KW-0479">Metal-binding</keyword>
<evidence type="ECO:0000256" key="11">
    <source>
        <dbReference type="ARBA" id="ARBA00022840"/>
    </source>
</evidence>
<dbReference type="FunFam" id="1.10.510.10:FF:000571">
    <property type="entry name" value="Maternal embryonic leucine zipper kinase"/>
    <property type="match status" value="1"/>
</dbReference>
<dbReference type="GO" id="GO:0004674">
    <property type="term" value="F:protein serine/threonine kinase activity"/>
    <property type="evidence" value="ECO:0007669"/>
    <property type="project" value="UniProtKB-KW"/>
</dbReference>
<dbReference type="InterPro" id="IPR011009">
    <property type="entry name" value="Kinase-like_dom_sf"/>
</dbReference>
<dbReference type="OrthoDB" id="74764at2759"/>
<dbReference type="GO" id="GO:0005509">
    <property type="term" value="F:calcium ion binding"/>
    <property type="evidence" value="ECO:0007669"/>
    <property type="project" value="InterPro"/>
</dbReference>
<evidence type="ECO:0000259" key="19">
    <source>
        <dbReference type="PROSITE" id="PS50222"/>
    </source>
</evidence>
<dbReference type="Gene3D" id="3.30.200.20">
    <property type="entry name" value="Phosphorylase Kinase, domain 1"/>
    <property type="match status" value="1"/>
</dbReference>
<keyword evidence="7" id="KW-0677">Repeat</keyword>
<reference evidence="20" key="1">
    <citation type="submission" date="2021-02" db="EMBL/GenBank/DDBJ databases">
        <authorList>
            <person name="Dougan E. K."/>
            <person name="Rhodes N."/>
            <person name="Thang M."/>
            <person name="Chan C."/>
        </authorList>
    </citation>
    <scope>NUCLEOTIDE SEQUENCE</scope>
</reference>
<dbReference type="CDD" id="cd00051">
    <property type="entry name" value="EFh"/>
    <property type="match status" value="1"/>
</dbReference>
<dbReference type="Pfam" id="PF13499">
    <property type="entry name" value="EF-hand_7"/>
    <property type="match status" value="2"/>
</dbReference>
<feature type="signal peptide" evidence="17">
    <location>
        <begin position="1"/>
        <end position="17"/>
    </location>
</feature>
<comment type="catalytic activity">
    <reaction evidence="13">
        <text>L-threonyl-[protein] + ATP = O-phospho-L-threonyl-[protein] + ADP + H(+)</text>
        <dbReference type="Rhea" id="RHEA:46608"/>
        <dbReference type="Rhea" id="RHEA-COMP:11060"/>
        <dbReference type="Rhea" id="RHEA-COMP:11605"/>
        <dbReference type="ChEBI" id="CHEBI:15378"/>
        <dbReference type="ChEBI" id="CHEBI:30013"/>
        <dbReference type="ChEBI" id="CHEBI:30616"/>
        <dbReference type="ChEBI" id="CHEBI:61977"/>
        <dbReference type="ChEBI" id="CHEBI:456216"/>
        <dbReference type="EC" id="2.7.11.1"/>
    </reaction>
</comment>
<evidence type="ECO:0000256" key="3">
    <source>
        <dbReference type="ARBA" id="ARBA00012513"/>
    </source>
</evidence>
<evidence type="ECO:0000259" key="18">
    <source>
        <dbReference type="PROSITE" id="PS50011"/>
    </source>
</evidence>
<dbReference type="PANTHER" id="PTHR24349">
    <property type="entry name" value="SERINE/THREONINE-PROTEIN KINASE"/>
    <property type="match status" value="1"/>
</dbReference>
<gene>
    <name evidence="20" type="primary">CPK2</name>
    <name evidence="20" type="ORF">SNEC2469_LOCUS29248</name>
</gene>
<dbReference type="PROSITE" id="PS00107">
    <property type="entry name" value="PROTEIN_KINASE_ATP"/>
    <property type="match status" value="1"/>
</dbReference>
<dbReference type="CDD" id="cd05117">
    <property type="entry name" value="STKc_CAMK"/>
    <property type="match status" value="1"/>
</dbReference>
<evidence type="ECO:0000256" key="16">
    <source>
        <dbReference type="SAM" id="MobiDB-lite"/>
    </source>
</evidence>
<comment type="cofactor">
    <cofactor evidence="1">
        <name>Mg(2+)</name>
        <dbReference type="ChEBI" id="CHEBI:18420"/>
    </cofactor>
</comment>
<evidence type="ECO:0000256" key="14">
    <source>
        <dbReference type="ARBA" id="ARBA00048679"/>
    </source>
</evidence>
<keyword evidence="10" id="KW-0106">Calcium</keyword>
<dbReference type="AlphaFoldDB" id="A0A813B0H7"/>
<dbReference type="GO" id="GO:0005524">
    <property type="term" value="F:ATP binding"/>
    <property type="evidence" value="ECO:0007669"/>
    <property type="project" value="UniProtKB-UniRule"/>
</dbReference>
<keyword evidence="4" id="KW-0723">Serine/threonine-protein kinase</keyword>
<evidence type="ECO:0000256" key="7">
    <source>
        <dbReference type="ARBA" id="ARBA00022737"/>
    </source>
</evidence>
<dbReference type="PROSITE" id="PS50222">
    <property type="entry name" value="EF_HAND_2"/>
    <property type="match status" value="3"/>
</dbReference>
<dbReference type="InterPro" id="IPR002048">
    <property type="entry name" value="EF_hand_dom"/>
</dbReference>
<dbReference type="Gene3D" id="1.10.238.10">
    <property type="entry name" value="EF-hand"/>
    <property type="match status" value="2"/>
</dbReference>
<comment type="caution">
    <text evidence="20">The sequence shown here is derived from an EMBL/GenBank/DDBJ whole genome shotgun (WGS) entry which is preliminary data.</text>
</comment>
<dbReference type="InterPro" id="IPR018247">
    <property type="entry name" value="EF_Hand_1_Ca_BS"/>
</dbReference>
<feature type="compositionally biased region" description="Low complexity" evidence="16">
    <location>
        <begin position="1192"/>
        <end position="1203"/>
    </location>
</feature>
<feature type="region of interest" description="Disordered" evidence="16">
    <location>
        <begin position="236"/>
        <end position="265"/>
    </location>
</feature>
<comment type="catalytic activity">
    <reaction evidence="14">
        <text>L-seryl-[protein] + ATP = O-phospho-L-seryl-[protein] + ADP + H(+)</text>
        <dbReference type="Rhea" id="RHEA:17989"/>
        <dbReference type="Rhea" id="RHEA-COMP:9863"/>
        <dbReference type="Rhea" id="RHEA-COMP:11604"/>
        <dbReference type="ChEBI" id="CHEBI:15378"/>
        <dbReference type="ChEBI" id="CHEBI:29999"/>
        <dbReference type="ChEBI" id="CHEBI:30616"/>
        <dbReference type="ChEBI" id="CHEBI:83421"/>
        <dbReference type="ChEBI" id="CHEBI:456216"/>
        <dbReference type="EC" id="2.7.11.1"/>
    </reaction>
</comment>
<dbReference type="EC" id="2.7.11.1" evidence="3"/>
<dbReference type="SMART" id="SM00220">
    <property type="entry name" value="S_TKc"/>
    <property type="match status" value="1"/>
</dbReference>
<feature type="domain" description="EF-hand" evidence="19">
    <location>
        <begin position="1113"/>
        <end position="1148"/>
    </location>
</feature>
<evidence type="ECO:0000256" key="10">
    <source>
        <dbReference type="ARBA" id="ARBA00022837"/>
    </source>
</evidence>
<protein>
    <recommendedName>
        <fullName evidence="3">non-specific serine/threonine protein kinase</fullName>
        <ecNumber evidence="3">2.7.11.1</ecNumber>
    </recommendedName>
</protein>
<dbReference type="SUPFAM" id="SSF47473">
    <property type="entry name" value="EF-hand"/>
    <property type="match status" value="1"/>
</dbReference>
<feature type="region of interest" description="Disordered" evidence="16">
    <location>
        <begin position="676"/>
        <end position="698"/>
    </location>
</feature>
<proteinExistence type="inferred from homology"/>
<feature type="domain" description="Protein kinase" evidence="18">
    <location>
        <begin position="742"/>
        <end position="998"/>
    </location>
</feature>
<evidence type="ECO:0000256" key="15">
    <source>
        <dbReference type="PROSITE-ProRule" id="PRU10141"/>
    </source>
</evidence>
<evidence type="ECO:0000256" key="2">
    <source>
        <dbReference type="ARBA" id="ARBA00011245"/>
    </source>
</evidence>
<evidence type="ECO:0000256" key="17">
    <source>
        <dbReference type="SAM" id="SignalP"/>
    </source>
</evidence>
<keyword evidence="8 15" id="KW-0547">Nucleotide-binding</keyword>
<feature type="chain" id="PRO_5032956542" description="non-specific serine/threonine protein kinase" evidence="17">
    <location>
        <begin position="18"/>
        <end position="1250"/>
    </location>
</feature>
<keyword evidence="5" id="KW-0808">Transferase</keyword>
<dbReference type="EMBL" id="CAJNJA010065363">
    <property type="protein sequence ID" value="CAE7885334.1"/>
    <property type="molecule type" value="Genomic_DNA"/>
</dbReference>
<dbReference type="InterPro" id="IPR050205">
    <property type="entry name" value="CDPK_Ser/Thr_kinases"/>
</dbReference>
<evidence type="ECO:0000256" key="13">
    <source>
        <dbReference type="ARBA" id="ARBA00047899"/>
    </source>
</evidence>
<feature type="domain" description="EF-hand" evidence="19">
    <location>
        <begin position="1042"/>
        <end position="1077"/>
    </location>
</feature>
<dbReference type="PROSITE" id="PS00108">
    <property type="entry name" value="PROTEIN_KINASE_ST"/>
    <property type="match status" value="1"/>
</dbReference>
<dbReference type="PROSITE" id="PS00018">
    <property type="entry name" value="EF_HAND_1"/>
    <property type="match status" value="4"/>
</dbReference>
<feature type="domain" description="EF-hand" evidence="19">
    <location>
        <begin position="1157"/>
        <end position="1192"/>
    </location>
</feature>
<organism evidence="20 21">
    <name type="scientific">Symbiodinium necroappetens</name>
    <dbReference type="NCBI Taxonomy" id="1628268"/>
    <lineage>
        <taxon>Eukaryota</taxon>
        <taxon>Sar</taxon>
        <taxon>Alveolata</taxon>
        <taxon>Dinophyceae</taxon>
        <taxon>Suessiales</taxon>
        <taxon>Symbiodiniaceae</taxon>
        <taxon>Symbiodinium</taxon>
    </lineage>
</organism>
<comment type="subunit">
    <text evidence="2">Monomer.</text>
</comment>
<keyword evidence="9" id="KW-0418">Kinase</keyword>
<feature type="binding site" evidence="15">
    <location>
        <position position="775"/>
    </location>
    <ligand>
        <name>ATP</name>
        <dbReference type="ChEBI" id="CHEBI:30616"/>
    </ligand>
</feature>
<evidence type="ECO:0000256" key="9">
    <source>
        <dbReference type="ARBA" id="ARBA00022777"/>
    </source>
</evidence>
<evidence type="ECO:0000256" key="4">
    <source>
        <dbReference type="ARBA" id="ARBA00022527"/>
    </source>
</evidence>
<dbReference type="InterPro" id="IPR008271">
    <property type="entry name" value="Ser/Thr_kinase_AS"/>
</dbReference>
<dbReference type="FunFam" id="3.30.200.20:FF:000315">
    <property type="entry name" value="Calcium-dependent protein kinase 3"/>
    <property type="match status" value="1"/>
</dbReference>
<name>A0A813B0H7_9DINO</name>
<dbReference type="Proteomes" id="UP000601435">
    <property type="component" value="Unassembled WGS sequence"/>
</dbReference>
<dbReference type="SUPFAM" id="SSF56112">
    <property type="entry name" value="Protein kinase-like (PK-like)"/>
    <property type="match status" value="1"/>
</dbReference>
<dbReference type="Pfam" id="PF00069">
    <property type="entry name" value="Pkinase"/>
    <property type="match status" value="1"/>
</dbReference>
<keyword evidence="11 15" id="KW-0067">ATP-binding</keyword>
<evidence type="ECO:0000256" key="12">
    <source>
        <dbReference type="ARBA" id="ARBA00024334"/>
    </source>
</evidence>
<evidence type="ECO:0000313" key="20">
    <source>
        <dbReference type="EMBL" id="CAE7885334.1"/>
    </source>
</evidence>